<name>A0ABU6QHE3_9FABA</name>
<dbReference type="Proteomes" id="UP001341840">
    <property type="component" value="Unassembled WGS sequence"/>
</dbReference>
<organism evidence="1 2">
    <name type="scientific">Stylosanthes scabra</name>
    <dbReference type="NCBI Taxonomy" id="79078"/>
    <lineage>
        <taxon>Eukaryota</taxon>
        <taxon>Viridiplantae</taxon>
        <taxon>Streptophyta</taxon>
        <taxon>Embryophyta</taxon>
        <taxon>Tracheophyta</taxon>
        <taxon>Spermatophyta</taxon>
        <taxon>Magnoliopsida</taxon>
        <taxon>eudicotyledons</taxon>
        <taxon>Gunneridae</taxon>
        <taxon>Pentapetalae</taxon>
        <taxon>rosids</taxon>
        <taxon>fabids</taxon>
        <taxon>Fabales</taxon>
        <taxon>Fabaceae</taxon>
        <taxon>Papilionoideae</taxon>
        <taxon>50 kb inversion clade</taxon>
        <taxon>dalbergioids sensu lato</taxon>
        <taxon>Dalbergieae</taxon>
        <taxon>Pterocarpus clade</taxon>
        <taxon>Stylosanthes</taxon>
    </lineage>
</organism>
<dbReference type="EMBL" id="JASCZI010000368">
    <property type="protein sequence ID" value="MED6111362.1"/>
    <property type="molecule type" value="Genomic_DNA"/>
</dbReference>
<accession>A0ABU6QHE3</accession>
<proteinExistence type="predicted"/>
<sequence length="143" mass="15839">MRLTEDVTVEGDFVLEAAGPSDRLPIQANGDGPHYLWVYQELFTRLGVRLLFTDFQQEVMTRCRVAMSDERSARGAATRGIRIDYAASKDGALLKDELSQELTTSSKIPSMGLGSFSQRVNARDDFGCDKKMGVAIVSVSKWD</sequence>
<reference evidence="1 2" key="1">
    <citation type="journal article" date="2023" name="Plants (Basel)">
        <title>Bridging the Gap: Combining Genomics and Transcriptomics Approaches to Understand Stylosanthes scabra, an Orphan Legume from the Brazilian Caatinga.</title>
        <authorList>
            <person name="Ferreira-Neto J.R.C."/>
            <person name="da Silva M.D."/>
            <person name="Binneck E."/>
            <person name="de Melo N.F."/>
            <person name="da Silva R.H."/>
            <person name="de Melo A.L.T.M."/>
            <person name="Pandolfi V."/>
            <person name="Bustamante F.O."/>
            <person name="Brasileiro-Vidal A.C."/>
            <person name="Benko-Iseppon A.M."/>
        </authorList>
    </citation>
    <scope>NUCLEOTIDE SEQUENCE [LARGE SCALE GENOMIC DNA]</scope>
    <source>
        <tissue evidence="1">Leaves</tissue>
    </source>
</reference>
<comment type="caution">
    <text evidence="1">The sequence shown here is derived from an EMBL/GenBank/DDBJ whole genome shotgun (WGS) entry which is preliminary data.</text>
</comment>
<gene>
    <name evidence="1" type="ORF">PIB30_051665</name>
</gene>
<evidence type="ECO:0000313" key="2">
    <source>
        <dbReference type="Proteomes" id="UP001341840"/>
    </source>
</evidence>
<protein>
    <submittedName>
        <fullName evidence="1">Uncharacterized protein</fullName>
    </submittedName>
</protein>
<keyword evidence="2" id="KW-1185">Reference proteome</keyword>
<evidence type="ECO:0000313" key="1">
    <source>
        <dbReference type="EMBL" id="MED6111362.1"/>
    </source>
</evidence>